<feature type="domain" description="C2H2-type" evidence="9">
    <location>
        <begin position="190"/>
        <end position="221"/>
    </location>
</feature>
<keyword evidence="11" id="KW-1185">Reference proteome</keyword>
<evidence type="ECO:0000256" key="2">
    <source>
        <dbReference type="ARBA" id="ARBA00022723"/>
    </source>
</evidence>
<feature type="compositionally biased region" description="Basic residues" evidence="8">
    <location>
        <begin position="25"/>
        <end position="35"/>
    </location>
</feature>
<dbReference type="PANTHER" id="PTHR24406">
    <property type="entry name" value="TRANSCRIPTIONAL REPRESSOR CTCFL-RELATED"/>
    <property type="match status" value="1"/>
</dbReference>
<evidence type="ECO:0000256" key="7">
    <source>
        <dbReference type="PROSITE-ProRule" id="PRU00042"/>
    </source>
</evidence>
<sequence length="825" mass="94716">MSEDSAEQPEAKLPTCNICKKSFPHKHSLRQHRQQTGHASADTDGAESDSGDEVSKSFKCTICNRSFRFKHWLQKHKKSKHTSKVPGASVKPAEDAKPSPKVQSPAVDSEAPIKQEHLKQEDQDQDSEPTVLSCPLCDGLFNLQSGLDQHKKAKHDPKLETDKINCKWCNRRTFVDDRALQDHHRDAHNQVCTHCRKVFRTKAALEQHKRALRQWHPEETTEPTENPIGNSKNQKEKATEPSRQPYKCDFCNSSFHHFDLLEQHVIRHNLWSDDGPITAYKCDFCPKTFYSYDEVEHHMRTTYRFPSPNPWDYTDEQTDEEDYEEGYEESNEDSDGEDDYDESNDEEAEESDEENNEESDTENEEENDEESDREPVAEPIEKPGENCTEKLDAELPPPPFKCSDCDEAFYFTATLQEHQYMFAHGPMATRENEPEPVTGPPATRFNCRDCDEAFHFAAMLLEHEKKVGHGPFTLSKKEPVEKPADESIAGPPPPRFKCQVCGEAFYFAVVLNEHERKVGHVSPATSKKPVETTAAGPPPPKIKCEHCDEAFYYVAMLLEHQEKLSHGTWAAEKNKPIEKPTTEDNAKNASVLVFKCTACGRLYRNVNRFLGHMDHNHGRHPTNPHRCLTKVAPEEADAPFTKITSGFRCNPCNEPFRNQHLLANHWEERHENAWLALFDQGNISDESLSYSDFQKFDDYDEDDMLDDLREINSWSSEKNTIHCVTCWKMFRTSSQMVEHVEMRECHSYIDARSIKWAIDASDQSVVSRCYSDNKFQCPGCEARFDSLSSLIRHAEGNKCNSDVSQGPLKAFMTEVRWRMIEAELF</sequence>
<evidence type="ECO:0000256" key="8">
    <source>
        <dbReference type="SAM" id="MobiDB-lite"/>
    </source>
</evidence>
<dbReference type="OrthoDB" id="6077919at2759"/>
<accession>A0A9P5BC49</accession>
<keyword evidence="5" id="KW-0862">Zinc</keyword>
<evidence type="ECO:0000256" key="5">
    <source>
        <dbReference type="ARBA" id="ARBA00022833"/>
    </source>
</evidence>
<dbReference type="InterPro" id="IPR013087">
    <property type="entry name" value="Znf_C2H2_type"/>
</dbReference>
<evidence type="ECO:0000256" key="1">
    <source>
        <dbReference type="ARBA" id="ARBA00004123"/>
    </source>
</evidence>
<dbReference type="SUPFAM" id="SSF57667">
    <property type="entry name" value="beta-beta-alpha zinc fingers"/>
    <property type="match status" value="4"/>
</dbReference>
<feature type="compositionally biased region" description="Basic and acidic residues" evidence="8">
    <location>
        <begin position="373"/>
        <end position="392"/>
    </location>
</feature>
<feature type="region of interest" description="Disordered" evidence="8">
    <location>
        <begin position="302"/>
        <end position="392"/>
    </location>
</feature>
<dbReference type="SMART" id="SM00355">
    <property type="entry name" value="ZnF_C2H2"/>
    <property type="match status" value="15"/>
</dbReference>
<dbReference type="Gene3D" id="3.30.160.60">
    <property type="entry name" value="Classic Zinc Finger"/>
    <property type="match status" value="7"/>
</dbReference>
<protein>
    <submittedName>
        <fullName evidence="10">Metalloregulatory (Zinc-responsiveness transcriptional activator)</fullName>
    </submittedName>
</protein>
<feature type="region of interest" description="Disordered" evidence="8">
    <location>
        <begin position="25"/>
        <end position="53"/>
    </location>
</feature>
<reference evidence="10" key="1">
    <citation type="submission" date="2020-01" db="EMBL/GenBank/DDBJ databases">
        <title>Identification and distribution of gene clusters putatively required for synthesis of sphingolipid metabolism inhibitors in phylogenetically diverse species of the filamentous fungus Fusarium.</title>
        <authorList>
            <person name="Kim H.-S."/>
            <person name="Busman M."/>
            <person name="Brown D.W."/>
            <person name="Divon H."/>
            <person name="Uhlig S."/>
            <person name="Proctor R.H."/>
        </authorList>
    </citation>
    <scope>NUCLEOTIDE SEQUENCE</scope>
    <source>
        <strain evidence="10">NRRL 31653</strain>
    </source>
</reference>
<evidence type="ECO:0000256" key="4">
    <source>
        <dbReference type="ARBA" id="ARBA00022771"/>
    </source>
</evidence>
<gene>
    <name evidence="10" type="ORF">FAGAP_4922</name>
</gene>
<feature type="domain" description="C2H2-type" evidence="9">
    <location>
        <begin position="58"/>
        <end position="86"/>
    </location>
</feature>
<keyword evidence="3" id="KW-0677">Repeat</keyword>
<evidence type="ECO:0000313" key="11">
    <source>
        <dbReference type="Proteomes" id="UP000737391"/>
    </source>
</evidence>
<dbReference type="GO" id="GO:0008270">
    <property type="term" value="F:zinc ion binding"/>
    <property type="evidence" value="ECO:0007669"/>
    <property type="project" value="UniProtKB-KW"/>
</dbReference>
<dbReference type="Pfam" id="PF00096">
    <property type="entry name" value="zf-C2H2"/>
    <property type="match status" value="3"/>
</dbReference>
<dbReference type="AlphaFoldDB" id="A0A9P5BC49"/>
<feature type="domain" description="C2H2-type" evidence="9">
    <location>
        <begin position="647"/>
        <end position="670"/>
    </location>
</feature>
<comment type="caution">
    <text evidence="10">The sequence shown here is derived from an EMBL/GenBank/DDBJ whole genome shotgun (WGS) entry which is preliminary data.</text>
</comment>
<dbReference type="Proteomes" id="UP000737391">
    <property type="component" value="Unassembled WGS sequence"/>
</dbReference>
<feature type="domain" description="C2H2-type" evidence="9">
    <location>
        <begin position="445"/>
        <end position="469"/>
    </location>
</feature>
<comment type="subcellular location">
    <subcellularLocation>
        <location evidence="1">Nucleus</location>
    </subcellularLocation>
</comment>
<feature type="domain" description="C2H2-type" evidence="9">
    <location>
        <begin position="496"/>
        <end position="525"/>
    </location>
</feature>
<feature type="domain" description="C2H2-type" evidence="9">
    <location>
        <begin position="280"/>
        <end position="308"/>
    </location>
</feature>
<evidence type="ECO:0000256" key="6">
    <source>
        <dbReference type="ARBA" id="ARBA00023242"/>
    </source>
</evidence>
<proteinExistence type="predicted"/>
<dbReference type="GO" id="GO:0005634">
    <property type="term" value="C:nucleus"/>
    <property type="evidence" value="ECO:0007669"/>
    <property type="project" value="UniProtKB-SubCell"/>
</dbReference>
<feature type="compositionally biased region" description="Basic residues" evidence="8">
    <location>
        <begin position="74"/>
        <end position="83"/>
    </location>
</feature>
<name>A0A9P5BC49_9HYPO</name>
<evidence type="ECO:0000259" key="9">
    <source>
        <dbReference type="PROSITE" id="PS50157"/>
    </source>
</evidence>
<keyword evidence="2" id="KW-0479">Metal-binding</keyword>
<organism evidence="10 11">
    <name type="scientific">Fusarium agapanthi</name>
    <dbReference type="NCBI Taxonomy" id="1803897"/>
    <lineage>
        <taxon>Eukaryota</taxon>
        <taxon>Fungi</taxon>
        <taxon>Dikarya</taxon>
        <taxon>Ascomycota</taxon>
        <taxon>Pezizomycotina</taxon>
        <taxon>Sordariomycetes</taxon>
        <taxon>Hypocreomycetidae</taxon>
        <taxon>Hypocreales</taxon>
        <taxon>Nectriaceae</taxon>
        <taxon>Fusarium</taxon>
        <taxon>Fusarium fujikuroi species complex</taxon>
    </lineage>
</organism>
<dbReference type="EMBL" id="LUFC02000302">
    <property type="protein sequence ID" value="KAF4498909.1"/>
    <property type="molecule type" value="Genomic_DNA"/>
</dbReference>
<dbReference type="PROSITE" id="PS00028">
    <property type="entry name" value="ZINC_FINGER_C2H2_1"/>
    <property type="match status" value="10"/>
</dbReference>
<dbReference type="InterPro" id="IPR050888">
    <property type="entry name" value="ZnF_C2H2-type_TF"/>
</dbReference>
<feature type="domain" description="C2H2-type" evidence="9">
    <location>
        <begin position="542"/>
        <end position="566"/>
    </location>
</feature>
<feature type="domain" description="C2H2-type" evidence="9">
    <location>
        <begin position="14"/>
        <end position="43"/>
    </location>
</feature>
<feature type="domain" description="C2H2-type" evidence="9">
    <location>
        <begin position="594"/>
        <end position="621"/>
    </location>
</feature>
<dbReference type="InterPro" id="IPR036236">
    <property type="entry name" value="Znf_C2H2_sf"/>
</dbReference>
<feature type="region of interest" description="Disordered" evidence="8">
    <location>
        <begin position="211"/>
        <end position="243"/>
    </location>
</feature>
<feature type="compositionally biased region" description="Acidic residues" evidence="8">
    <location>
        <begin position="313"/>
        <end position="372"/>
    </location>
</feature>
<feature type="domain" description="C2H2-type" evidence="9">
    <location>
        <begin position="246"/>
        <end position="268"/>
    </location>
</feature>
<feature type="domain" description="C2H2-type" evidence="9">
    <location>
        <begin position="400"/>
        <end position="424"/>
    </location>
</feature>
<evidence type="ECO:0000256" key="3">
    <source>
        <dbReference type="ARBA" id="ARBA00022737"/>
    </source>
</evidence>
<feature type="region of interest" description="Disordered" evidence="8">
    <location>
        <begin position="74"/>
        <end position="109"/>
    </location>
</feature>
<keyword evidence="6" id="KW-0539">Nucleus</keyword>
<dbReference type="PROSITE" id="PS50157">
    <property type="entry name" value="ZINC_FINGER_C2H2_2"/>
    <property type="match status" value="11"/>
</dbReference>
<evidence type="ECO:0000313" key="10">
    <source>
        <dbReference type="EMBL" id="KAF4498909.1"/>
    </source>
</evidence>
<keyword evidence="4 7" id="KW-0863">Zinc-finger</keyword>